<dbReference type="EMBL" id="FPHC01000039">
    <property type="protein sequence ID" value="SFV56274.1"/>
    <property type="molecule type" value="Genomic_DNA"/>
</dbReference>
<accession>A0A1W1BS15</accession>
<protein>
    <recommendedName>
        <fullName evidence="2">Roadblock/LAMTOR2 domain-containing protein</fullName>
    </recommendedName>
</protein>
<dbReference type="AlphaFoldDB" id="A0A1W1BS15"/>
<sequence>MLDKSIFDDLSKVNGYMGAVLSDYTGEVLVSDTTKVKKLDETSMRFNEDFRNIHEITDKLGLGHSHSMDIKAENANIIMVCSGTDSRVHLHAFAILSKDGSIALAKMSLDTLIEKATKELS</sequence>
<organism evidence="1">
    <name type="scientific">hydrothermal vent metagenome</name>
    <dbReference type="NCBI Taxonomy" id="652676"/>
    <lineage>
        <taxon>unclassified sequences</taxon>
        <taxon>metagenomes</taxon>
        <taxon>ecological metagenomes</taxon>
    </lineage>
</organism>
<gene>
    <name evidence="1" type="ORF">MNB_SV-6-1670</name>
</gene>
<name>A0A1W1BS15_9ZZZZ</name>
<evidence type="ECO:0000313" key="1">
    <source>
        <dbReference type="EMBL" id="SFV56274.1"/>
    </source>
</evidence>
<reference evidence="1" key="1">
    <citation type="submission" date="2016-10" db="EMBL/GenBank/DDBJ databases">
        <authorList>
            <person name="de Groot N.N."/>
        </authorList>
    </citation>
    <scope>NUCLEOTIDE SEQUENCE</scope>
</reference>
<evidence type="ECO:0008006" key="2">
    <source>
        <dbReference type="Google" id="ProtNLM"/>
    </source>
</evidence>
<proteinExistence type="predicted"/>